<dbReference type="GO" id="GO:0005737">
    <property type="term" value="C:cytoplasm"/>
    <property type="evidence" value="ECO:0007669"/>
    <property type="project" value="UniProtKB-SubCell"/>
</dbReference>
<dbReference type="HAMAP" id="MF_00920">
    <property type="entry name" value="FtsY"/>
    <property type="match status" value="1"/>
</dbReference>
<comment type="similarity">
    <text evidence="9">Belongs to the GTP-binding SRP family. FtsY subfamily.</text>
</comment>
<dbReference type="Pfam" id="PF02881">
    <property type="entry name" value="SRP54_N"/>
    <property type="match status" value="1"/>
</dbReference>
<dbReference type="SMART" id="SM00962">
    <property type="entry name" value="SRP54"/>
    <property type="match status" value="1"/>
</dbReference>
<dbReference type="InterPro" id="IPR004390">
    <property type="entry name" value="SR_rcpt_FtsY"/>
</dbReference>
<keyword evidence="7 9" id="KW-0675">Receptor</keyword>
<dbReference type="Pfam" id="PF00448">
    <property type="entry name" value="SRP54"/>
    <property type="match status" value="1"/>
</dbReference>
<comment type="catalytic activity">
    <reaction evidence="8 9">
        <text>GTP + H2O = GDP + phosphate + H(+)</text>
        <dbReference type="Rhea" id="RHEA:19669"/>
        <dbReference type="ChEBI" id="CHEBI:15377"/>
        <dbReference type="ChEBI" id="CHEBI:15378"/>
        <dbReference type="ChEBI" id="CHEBI:37565"/>
        <dbReference type="ChEBI" id="CHEBI:43474"/>
        <dbReference type="ChEBI" id="CHEBI:58189"/>
        <dbReference type="EC" id="3.6.5.4"/>
    </reaction>
</comment>
<evidence type="ECO:0000256" key="2">
    <source>
        <dbReference type="ARBA" id="ARBA00022490"/>
    </source>
</evidence>
<dbReference type="Gene3D" id="3.40.50.300">
    <property type="entry name" value="P-loop containing nucleotide triphosphate hydrolases"/>
    <property type="match status" value="1"/>
</dbReference>
<keyword evidence="5 9" id="KW-0342">GTP-binding</keyword>
<dbReference type="NCBIfam" id="TIGR00064">
    <property type="entry name" value="ftsY"/>
    <property type="match status" value="1"/>
</dbReference>
<dbReference type="Gene3D" id="1.20.120.140">
    <property type="entry name" value="Signal recognition particle SRP54, nucleotide-binding domain"/>
    <property type="match status" value="1"/>
</dbReference>
<comment type="caution">
    <text evidence="11">The sequence shown here is derived from an EMBL/GenBank/DDBJ whole genome shotgun (WGS) entry which is preliminary data.</text>
</comment>
<dbReference type="CDD" id="cd17874">
    <property type="entry name" value="FtsY"/>
    <property type="match status" value="1"/>
</dbReference>
<dbReference type="Proteomes" id="UP000178797">
    <property type="component" value="Unassembled WGS sequence"/>
</dbReference>
<keyword evidence="2 9" id="KW-0963">Cytoplasm</keyword>
<gene>
    <name evidence="9" type="primary">ftsY</name>
    <name evidence="11" type="ORF">A2W05_08295</name>
</gene>
<evidence type="ECO:0000259" key="10">
    <source>
        <dbReference type="PROSITE" id="PS00300"/>
    </source>
</evidence>
<dbReference type="SMART" id="SM00382">
    <property type="entry name" value="AAA"/>
    <property type="match status" value="1"/>
</dbReference>
<comment type="subunit">
    <text evidence="9">Part of the signal recognition particle protein translocation system, which is composed of SRP and FtsY.</text>
</comment>
<dbReference type="InterPro" id="IPR027417">
    <property type="entry name" value="P-loop_NTPase"/>
</dbReference>
<dbReference type="GO" id="GO:0006614">
    <property type="term" value="P:SRP-dependent cotranslational protein targeting to membrane"/>
    <property type="evidence" value="ECO:0007669"/>
    <property type="project" value="InterPro"/>
</dbReference>
<dbReference type="GO" id="GO:0005886">
    <property type="term" value="C:plasma membrane"/>
    <property type="evidence" value="ECO:0007669"/>
    <property type="project" value="UniProtKB-SubCell"/>
</dbReference>
<dbReference type="GO" id="GO:0003924">
    <property type="term" value="F:GTPase activity"/>
    <property type="evidence" value="ECO:0007669"/>
    <property type="project" value="UniProtKB-UniRule"/>
</dbReference>
<keyword evidence="4 9" id="KW-0378">Hydrolase</keyword>
<reference evidence="11 12" key="1">
    <citation type="journal article" date="2016" name="Nat. Commun.">
        <title>Thousands of microbial genomes shed light on interconnected biogeochemical processes in an aquifer system.</title>
        <authorList>
            <person name="Anantharaman K."/>
            <person name="Brown C.T."/>
            <person name="Hug L.A."/>
            <person name="Sharon I."/>
            <person name="Castelle C.J."/>
            <person name="Probst A.J."/>
            <person name="Thomas B.C."/>
            <person name="Singh A."/>
            <person name="Wilkins M.J."/>
            <person name="Karaoz U."/>
            <person name="Brodie E.L."/>
            <person name="Williams K.H."/>
            <person name="Hubbard S.S."/>
            <person name="Banfield J.F."/>
        </authorList>
    </citation>
    <scope>NUCLEOTIDE SEQUENCE [LARGE SCALE GENOMIC DNA]</scope>
</reference>
<evidence type="ECO:0000256" key="5">
    <source>
        <dbReference type="ARBA" id="ARBA00023134"/>
    </source>
</evidence>
<evidence type="ECO:0000256" key="1">
    <source>
        <dbReference type="ARBA" id="ARBA00022475"/>
    </source>
</evidence>
<dbReference type="FunFam" id="3.40.50.300:FF:000053">
    <property type="entry name" value="Signal recognition particle receptor FtsY"/>
    <property type="match status" value="1"/>
</dbReference>
<evidence type="ECO:0000256" key="8">
    <source>
        <dbReference type="ARBA" id="ARBA00048027"/>
    </source>
</evidence>
<dbReference type="PANTHER" id="PTHR43134">
    <property type="entry name" value="SIGNAL RECOGNITION PARTICLE RECEPTOR SUBUNIT ALPHA"/>
    <property type="match status" value="1"/>
</dbReference>
<accession>A0A1F7RX58</accession>
<evidence type="ECO:0000256" key="3">
    <source>
        <dbReference type="ARBA" id="ARBA00022741"/>
    </source>
</evidence>
<dbReference type="InterPro" id="IPR000897">
    <property type="entry name" value="SRP54_GTPase_dom"/>
</dbReference>
<evidence type="ECO:0000256" key="6">
    <source>
        <dbReference type="ARBA" id="ARBA00023136"/>
    </source>
</evidence>
<keyword evidence="6 9" id="KW-0472">Membrane</keyword>
<dbReference type="PANTHER" id="PTHR43134:SF1">
    <property type="entry name" value="SIGNAL RECOGNITION PARTICLE RECEPTOR SUBUNIT ALPHA"/>
    <property type="match status" value="1"/>
</dbReference>
<dbReference type="InterPro" id="IPR036225">
    <property type="entry name" value="SRP/SRP_N"/>
</dbReference>
<name>A0A1F7RX58_9BACT</name>
<feature type="binding site" evidence="9">
    <location>
        <begin position="119"/>
        <end position="126"/>
    </location>
    <ligand>
        <name>GTP</name>
        <dbReference type="ChEBI" id="CHEBI:37565"/>
    </ligand>
</feature>
<evidence type="ECO:0000313" key="11">
    <source>
        <dbReference type="EMBL" id="OGL46149.1"/>
    </source>
</evidence>
<dbReference type="AlphaFoldDB" id="A0A1F7RX58"/>
<dbReference type="PROSITE" id="PS00300">
    <property type="entry name" value="SRP54"/>
    <property type="match status" value="1"/>
</dbReference>
<evidence type="ECO:0000256" key="4">
    <source>
        <dbReference type="ARBA" id="ARBA00022801"/>
    </source>
</evidence>
<dbReference type="SUPFAM" id="SSF47364">
    <property type="entry name" value="Domain of the SRP/SRP receptor G-proteins"/>
    <property type="match status" value="1"/>
</dbReference>
<evidence type="ECO:0000313" key="12">
    <source>
        <dbReference type="Proteomes" id="UP000178797"/>
    </source>
</evidence>
<dbReference type="FunFam" id="1.20.120.140:FF:000002">
    <property type="entry name" value="Signal recognition particle receptor FtsY"/>
    <property type="match status" value="1"/>
</dbReference>
<feature type="domain" description="SRP54-type proteins GTP-binding" evidence="10">
    <location>
        <begin position="286"/>
        <end position="299"/>
    </location>
</feature>
<organism evidence="11 12">
    <name type="scientific">Candidatus Schekmanbacteria bacterium RBG_16_38_10</name>
    <dbReference type="NCBI Taxonomy" id="1817879"/>
    <lineage>
        <taxon>Bacteria</taxon>
        <taxon>Candidatus Schekmaniibacteriota</taxon>
    </lineage>
</organism>
<feature type="binding site" evidence="9">
    <location>
        <begin position="201"/>
        <end position="205"/>
    </location>
    <ligand>
        <name>GTP</name>
        <dbReference type="ChEBI" id="CHEBI:37565"/>
    </ligand>
</feature>
<dbReference type="GO" id="GO:0005047">
    <property type="term" value="F:signal recognition particle binding"/>
    <property type="evidence" value="ECO:0007669"/>
    <property type="project" value="TreeGrafter"/>
</dbReference>
<keyword evidence="3 9" id="KW-0547">Nucleotide-binding</keyword>
<dbReference type="InterPro" id="IPR003593">
    <property type="entry name" value="AAA+_ATPase"/>
</dbReference>
<protein>
    <recommendedName>
        <fullName evidence="9">Signal recognition particle receptor FtsY</fullName>
        <shortName evidence="9">SRP receptor</shortName>
        <ecNumber evidence="9">3.6.5.4</ecNumber>
    </recommendedName>
</protein>
<comment type="subcellular location">
    <subcellularLocation>
        <location evidence="9">Cell membrane</location>
        <topology evidence="9">Peripheral membrane protein</topology>
        <orientation evidence="9">Cytoplasmic side</orientation>
    </subcellularLocation>
    <subcellularLocation>
        <location evidence="9">Cytoplasm</location>
    </subcellularLocation>
</comment>
<dbReference type="EMBL" id="MGDE01000102">
    <property type="protein sequence ID" value="OGL46149.1"/>
    <property type="molecule type" value="Genomic_DNA"/>
</dbReference>
<dbReference type="EC" id="3.6.5.4" evidence="9"/>
<dbReference type="SUPFAM" id="SSF52540">
    <property type="entry name" value="P-loop containing nucleoside triphosphate hydrolases"/>
    <property type="match status" value="1"/>
</dbReference>
<dbReference type="GO" id="GO:0005525">
    <property type="term" value="F:GTP binding"/>
    <property type="evidence" value="ECO:0007669"/>
    <property type="project" value="UniProtKB-UniRule"/>
</dbReference>
<comment type="function">
    <text evidence="9">Involved in targeting and insertion of nascent membrane proteins into the cytoplasmic membrane. Acts as a receptor for the complex formed by the signal recognition particle (SRP) and the ribosome-nascent chain (RNC).</text>
</comment>
<dbReference type="InterPro" id="IPR042101">
    <property type="entry name" value="SRP54_N_sf"/>
</dbReference>
<feature type="binding site" evidence="9">
    <location>
        <begin position="265"/>
        <end position="268"/>
    </location>
    <ligand>
        <name>GTP</name>
        <dbReference type="ChEBI" id="CHEBI:37565"/>
    </ligand>
</feature>
<evidence type="ECO:0000256" key="7">
    <source>
        <dbReference type="ARBA" id="ARBA00023170"/>
    </source>
</evidence>
<sequence>MKNLLKKSNNFFSRLKDGLSKTRQGLISKVENLISLGRGIDEGFYAELEEILILSDIGIQASDRFIEDLKNYVKNEKVKESNLLKDYLKKKFIEVLESGQNFSSEESNSKKPYVIMVVGVNGVGKTTTIGKLSSLFIKEGKKVMLAAADTFRAAADEQLEIWGRRADVPVVRGNEGSDPSSVAFDSIQSAMAKGIDILIIDTAGRLHVKKNLMEELKKMKRVIGKAMEGAPHEILLVLDSTTGQNSISQAKMFNDALELTGIVLTKLDGTAKGGIIIAIAEELKIPVKFIGVGEGIEDLQEFEPKEFVEALFSQ</sequence>
<keyword evidence="1 9" id="KW-1003">Cell membrane</keyword>
<dbReference type="InterPro" id="IPR013822">
    <property type="entry name" value="Signal_recog_particl_SRP54_hlx"/>
</dbReference>
<dbReference type="SMART" id="SM00963">
    <property type="entry name" value="SRP54_N"/>
    <property type="match status" value="1"/>
</dbReference>
<proteinExistence type="inferred from homology"/>
<evidence type="ECO:0000256" key="9">
    <source>
        <dbReference type="HAMAP-Rule" id="MF_00920"/>
    </source>
</evidence>